<name>A0ACD1E146_9MICO</name>
<evidence type="ECO:0000313" key="1">
    <source>
        <dbReference type="EMBL" id="QWS32635.1"/>
    </source>
</evidence>
<dbReference type="Proteomes" id="UP000681794">
    <property type="component" value="Chromosome"/>
</dbReference>
<dbReference type="EMBL" id="CP076544">
    <property type="protein sequence ID" value="QWS32635.1"/>
    <property type="molecule type" value="Genomic_DNA"/>
</dbReference>
<evidence type="ECO:0000313" key="2">
    <source>
        <dbReference type="Proteomes" id="UP000681794"/>
    </source>
</evidence>
<keyword evidence="2" id="KW-1185">Reference proteome</keyword>
<organism evidence="1 2">
    <name type="scientific">Curtobacterium aetherium</name>
    <dbReference type="NCBI Taxonomy" id="2841594"/>
    <lineage>
        <taxon>Bacteria</taxon>
        <taxon>Bacillati</taxon>
        <taxon>Actinomycetota</taxon>
        <taxon>Actinomycetes</taxon>
        <taxon>Micrococcales</taxon>
        <taxon>Microbacteriaceae</taxon>
        <taxon>Curtobacterium</taxon>
    </lineage>
</organism>
<gene>
    <name evidence="1" type="primary">lepB</name>
    <name evidence="1" type="ORF">KM842_10075</name>
</gene>
<reference evidence="1" key="1">
    <citation type="submission" date="2021-06" db="EMBL/GenBank/DDBJ databases">
        <authorList>
            <person name="Ellington A.J."/>
            <person name="Bryan N.C."/>
            <person name="Christner B.C."/>
            <person name="Reisch C.R."/>
        </authorList>
    </citation>
    <scope>NUCLEOTIDE SEQUENCE</scope>
    <source>
        <strain evidence="1">L6-1</strain>
    </source>
</reference>
<dbReference type="EC" id="3.4.21.89" evidence="1"/>
<accession>A0ACD1E146</accession>
<proteinExistence type="predicted"/>
<sequence>MGETTTPRRAQRPNSMLRFLRDLAIIVVAALLVSFLVKTFLMRSFSIPSGSMRDTLQIEDHVIVNELATVHRGDVVVFHDPGGWLDATRTVEGRTAQQRSLLADALGVVGLGPGRDDHLVKRVIGLPGDHVRCCNALGQMEVNGVPLTEPYVRVPAGRPASGEPFDVMVPAGELWVMGDNRYESADSRAHQGLPSRGFVPEREVVGRAVVVSWPLQRWSWVDDHHDVFAGTERGGRDEDRRHSP</sequence>
<keyword evidence="1" id="KW-0378">Hydrolase</keyword>
<protein>
    <submittedName>
        <fullName evidence="1">Signal peptidase I</fullName>
        <ecNumber evidence="1">3.4.21.89</ecNumber>
    </submittedName>
</protein>